<dbReference type="Gene3D" id="3.40.50.1110">
    <property type="entry name" value="SGNH hydrolase"/>
    <property type="match status" value="1"/>
</dbReference>
<gene>
    <name evidence="3" type="ORF">M404DRAFT_785419</name>
</gene>
<dbReference type="GO" id="GO:0016788">
    <property type="term" value="F:hydrolase activity, acting on ester bonds"/>
    <property type="evidence" value="ECO:0007669"/>
    <property type="project" value="InterPro"/>
</dbReference>
<proteinExistence type="predicted"/>
<dbReference type="InParanoid" id="A0A0C3PR26"/>
<dbReference type="STRING" id="870435.A0A0C3PR26"/>
<keyword evidence="1" id="KW-0378">Hydrolase</keyword>
<dbReference type="SUPFAM" id="SSF52266">
    <property type="entry name" value="SGNH hydrolase"/>
    <property type="match status" value="1"/>
</dbReference>
<reference evidence="4" key="2">
    <citation type="submission" date="2015-01" db="EMBL/GenBank/DDBJ databases">
        <title>Evolutionary Origins and Diversification of the Mycorrhizal Mutualists.</title>
        <authorList>
            <consortium name="DOE Joint Genome Institute"/>
            <consortium name="Mycorrhizal Genomics Consortium"/>
            <person name="Kohler A."/>
            <person name="Kuo A."/>
            <person name="Nagy L.G."/>
            <person name="Floudas D."/>
            <person name="Copeland A."/>
            <person name="Barry K.W."/>
            <person name="Cichocki N."/>
            <person name="Veneault-Fourrey C."/>
            <person name="LaButti K."/>
            <person name="Lindquist E.A."/>
            <person name="Lipzen A."/>
            <person name="Lundell T."/>
            <person name="Morin E."/>
            <person name="Murat C."/>
            <person name="Riley R."/>
            <person name="Ohm R."/>
            <person name="Sun H."/>
            <person name="Tunlid A."/>
            <person name="Henrissat B."/>
            <person name="Grigoriev I.V."/>
            <person name="Hibbett D.S."/>
            <person name="Martin F."/>
        </authorList>
    </citation>
    <scope>NUCLEOTIDE SEQUENCE [LARGE SCALE GENOMIC DNA]</scope>
    <source>
        <strain evidence="4">Marx 270</strain>
    </source>
</reference>
<dbReference type="Proteomes" id="UP000054217">
    <property type="component" value="Unassembled WGS sequence"/>
</dbReference>
<accession>A0A0C3PR26</accession>
<keyword evidence="2" id="KW-0732">Signal</keyword>
<protein>
    <submittedName>
        <fullName evidence="3">Carbohydrate esterase family 16 protein</fullName>
    </submittedName>
</protein>
<keyword evidence="4" id="KW-1185">Reference proteome</keyword>
<dbReference type="CDD" id="cd01846">
    <property type="entry name" value="fatty_acyltransferase_like"/>
    <property type="match status" value="1"/>
</dbReference>
<dbReference type="InterPro" id="IPR036514">
    <property type="entry name" value="SGNH_hydro_sf"/>
</dbReference>
<evidence type="ECO:0000313" key="4">
    <source>
        <dbReference type="Proteomes" id="UP000054217"/>
    </source>
</evidence>
<name>A0A0C3PR26_PISTI</name>
<dbReference type="HOGENOM" id="CLU_015101_1_0_1"/>
<dbReference type="OrthoDB" id="1600564at2759"/>
<evidence type="ECO:0000256" key="2">
    <source>
        <dbReference type="SAM" id="SignalP"/>
    </source>
</evidence>
<reference evidence="3 4" key="1">
    <citation type="submission" date="2014-04" db="EMBL/GenBank/DDBJ databases">
        <authorList>
            <consortium name="DOE Joint Genome Institute"/>
            <person name="Kuo A."/>
            <person name="Kohler A."/>
            <person name="Costa M.D."/>
            <person name="Nagy L.G."/>
            <person name="Floudas D."/>
            <person name="Copeland A."/>
            <person name="Barry K.W."/>
            <person name="Cichocki N."/>
            <person name="Veneault-Fourrey C."/>
            <person name="LaButti K."/>
            <person name="Lindquist E.A."/>
            <person name="Lipzen A."/>
            <person name="Lundell T."/>
            <person name="Morin E."/>
            <person name="Murat C."/>
            <person name="Sun H."/>
            <person name="Tunlid A."/>
            <person name="Henrissat B."/>
            <person name="Grigoriev I.V."/>
            <person name="Hibbett D.S."/>
            <person name="Martin F."/>
            <person name="Nordberg H.P."/>
            <person name="Cantor M.N."/>
            <person name="Hua S.X."/>
        </authorList>
    </citation>
    <scope>NUCLEOTIDE SEQUENCE [LARGE SCALE GENOMIC DNA]</scope>
    <source>
        <strain evidence="3 4">Marx 270</strain>
    </source>
</reference>
<sequence length="342" mass="37441">MKYMHTLLRLTLTFGLGLAQREWAATASSGAIQAGQIKNLVTFGDSYTDSSYYPSDDGGYSWPTYVAGYGPFNLYGFARSGATCSNNLTDRPFPPLTEYQLPDYLNATRNGTLPASSILPDETIYAIWIGTNDVGANALLTQGVGVKKGVSIVEVRKCVVDVVRVLYENGARYFVVMNMIPLNLTPLYSPNSYPSKYWTAPRNTTEWSVFIHELVRAGNAITDLMLQALAPSLDGAHIASFDAFALFADMYTNPSVYLNGTITTGNTTVPVYNVTGSIDACVLQPNESVTDPGTCTVVEGPARDGYLWWDELHPSEQADRIVAREITAVMKGQQSNWTTWLS</sequence>
<evidence type="ECO:0000256" key="1">
    <source>
        <dbReference type="ARBA" id="ARBA00022801"/>
    </source>
</evidence>
<dbReference type="InterPro" id="IPR051058">
    <property type="entry name" value="GDSL_Est/Lipase"/>
</dbReference>
<dbReference type="EMBL" id="KN831949">
    <property type="protein sequence ID" value="KIO11476.1"/>
    <property type="molecule type" value="Genomic_DNA"/>
</dbReference>
<dbReference type="Pfam" id="PF00657">
    <property type="entry name" value="Lipase_GDSL"/>
    <property type="match status" value="1"/>
</dbReference>
<organism evidence="3 4">
    <name type="scientific">Pisolithus tinctorius Marx 270</name>
    <dbReference type="NCBI Taxonomy" id="870435"/>
    <lineage>
        <taxon>Eukaryota</taxon>
        <taxon>Fungi</taxon>
        <taxon>Dikarya</taxon>
        <taxon>Basidiomycota</taxon>
        <taxon>Agaricomycotina</taxon>
        <taxon>Agaricomycetes</taxon>
        <taxon>Agaricomycetidae</taxon>
        <taxon>Boletales</taxon>
        <taxon>Sclerodermatineae</taxon>
        <taxon>Pisolithaceae</taxon>
        <taxon>Pisolithus</taxon>
    </lineage>
</organism>
<feature type="signal peptide" evidence="2">
    <location>
        <begin position="1"/>
        <end position="19"/>
    </location>
</feature>
<dbReference type="InterPro" id="IPR001087">
    <property type="entry name" value="GDSL"/>
</dbReference>
<dbReference type="PANTHER" id="PTHR45648:SF22">
    <property type="entry name" value="GDSL LIPASE_ACYLHYDROLASE FAMILY PROTEIN (AFU_ORTHOLOGUE AFUA_4G14700)"/>
    <property type="match status" value="1"/>
</dbReference>
<feature type="chain" id="PRO_5002177019" evidence="2">
    <location>
        <begin position="20"/>
        <end position="342"/>
    </location>
</feature>
<evidence type="ECO:0000313" key="3">
    <source>
        <dbReference type="EMBL" id="KIO11476.1"/>
    </source>
</evidence>
<dbReference type="PANTHER" id="PTHR45648">
    <property type="entry name" value="GDSL LIPASE/ACYLHYDROLASE FAMILY PROTEIN (AFU_ORTHOLOGUE AFUA_4G14700)"/>
    <property type="match status" value="1"/>
</dbReference>
<dbReference type="AlphaFoldDB" id="A0A0C3PR26"/>